<evidence type="ECO:0000313" key="11">
    <source>
        <dbReference type="EMBL" id="KAL3865762.1"/>
    </source>
</evidence>
<evidence type="ECO:0000256" key="3">
    <source>
        <dbReference type="ARBA" id="ARBA00012132"/>
    </source>
</evidence>
<sequence>MCMMRRYLEIFTVTISLTSCFVWTFYSTEELTHSIFPMACILAFLFISAALELSCSQNMKTGKFRQDDNGGVWCCLVLPFAFILQQARASPPIRESGLAMATESFALLSAGITIRKATTSGTKKTVLGQFVAIMVLLLVVLRYRFTVLYSVPASLVNSLLLYKLPDWFPKSFTFGEAAVTSQLLSLPFHVAYMALILGQEMVFRNDITKVSVIIQIGIVTATAAFIVLDRRKFQLEWFYVSFAVTGFFLVLPYLCILLRQNPVYWIISRVTQSTYTIALFLWWCFCTLVSVLLVYHYGNRNQLSNEKSVSTMTRKLFHVVVIVVFVPGILLDPEFLYLSSVIAMAVLIALEVIRLYRVPPFGASLHQQYQVFVDKQDSGELILTPIYLLIGSSLSLWLTPCCGHDCKILPSFAGIISLGVGDMAASIGGKMFGQHVWPGTKKTLEGTLCAILAQLLTILILHFLGVAGAVLDVKIAFAILSVSCLEAFTKQIDNLILPIFAYVLFLSFT</sequence>
<keyword evidence="6" id="KW-0418">Kinase</keyword>
<dbReference type="GO" id="GO:0005789">
    <property type="term" value="C:endoplasmic reticulum membrane"/>
    <property type="evidence" value="ECO:0007669"/>
    <property type="project" value="UniProtKB-SubCell"/>
</dbReference>
<dbReference type="PROSITE" id="PS51257">
    <property type="entry name" value="PROKAR_LIPOPROTEIN"/>
    <property type="match status" value="1"/>
</dbReference>
<feature type="transmembrane region" description="Helical" evidence="10">
    <location>
        <begin position="235"/>
        <end position="254"/>
    </location>
</feature>
<comment type="subcellular location">
    <subcellularLocation>
        <location evidence="1">Endoplasmic reticulum membrane</location>
        <topology evidence="1">Multi-pass membrane protein</topology>
    </subcellularLocation>
</comment>
<dbReference type="Proteomes" id="UP001634394">
    <property type="component" value="Unassembled WGS sequence"/>
</dbReference>
<feature type="transmembrane region" description="Helical" evidence="10">
    <location>
        <begin position="378"/>
        <end position="396"/>
    </location>
</feature>
<feature type="transmembrane region" description="Helical" evidence="10">
    <location>
        <begin position="210"/>
        <end position="228"/>
    </location>
</feature>
<feature type="transmembrane region" description="Helical" evidence="10">
    <location>
        <begin position="448"/>
        <end position="471"/>
    </location>
</feature>
<dbReference type="PANTHER" id="PTHR13205">
    <property type="entry name" value="TRANSMEMBRANE PROTEIN 15-RELATED"/>
    <property type="match status" value="1"/>
</dbReference>
<name>A0ABD3VZ59_SINWO</name>
<feature type="transmembrane region" description="Helical" evidence="10">
    <location>
        <begin position="7"/>
        <end position="26"/>
    </location>
</feature>
<accession>A0ABD3VZ59</accession>
<dbReference type="GO" id="GO:0004168">
    <property type="term" value="F:dolichol kinase activity"/>
    <property type="evidence" value="ECO:0007669"/>
    <property type="project" value="UniProtKB-EC"/>
</dbReference>
<comment type="caution">
    <text evidence="11">The sequence shown here is derived from an EMBL/GenBank/DDBJ whole genome shotgun (WGS) entry which is preliminary data.</text>
</comment>
<comment type="similarity">
    <text evidence="2">Belongs to the polyprenol kinase family.</text>
</comment>
<evidence type="ECO:0000256" key="5">
    <source>
        <dbReference type="ARBA" id="ARBA00022692"/>
    </source>
</evidence>
<dbReference type="InterPro" id="IPR032974">
    <property type="entry name" value="Polypren_kinase"/>
</dbReference>
<evidence type="ECO:0000256" key="1">
    <source>
        <dbReference type="ARBA" id="ARBA00004477"/>
    </source>
</evidence>
<proteinExistence type="inferred from homology"/>
<feature type="transmembrane region" description="Helical" evidence="10">
    <location>
        <begin position="32"/>
        <end position="51"/>
    </location>
</feature>
<evidence type="ECO:0000313" key="12">
    <source>
        <dbReference type="Proteomes" id="UP001634394"/>
    </source>
</evidence>
<evidence type="ECO:0000256" key="10">
    <source>
        <dbReference type="SAM" id="Phobius"/>
    </source>
</evidence>
<keyword evidence="4" id="KW-0808">Transferase</keyword>
<dbReference type="EMBL" id="JBJQND010000009">
    <property type="protein sequence ID" value="KAL3865761.1"/>
    <property type="molecule type" value="Genomic_DNA"/>
</dbReference>
<keyword evidence="12" id="KW-1185">Reference proteome</keyword>
<feature type="transmembrane region" description="Helical" evidence="10">
    <location>
        <begin position="337"/>
        <end position="357"/>
    </location>
</feature>
<dbReference type="AlphaFoldDB" id="A0ABD3VZ59"/>
<evidence type="ECO:0000256" key="2">
    <source>
        <dbReference type="ARBA" id="ARBA00010794"/>
    </source>
</evidence>
<evidence type="ECO:0000256" key="8">
    <source>
        <dbReference type="ARBA" id="ARBA00022989"/>
    </source>
</evidence>
<evidence type="ECO:0000256" key="6">
    <source>
        <dbReference type="ARBA" id="ARBA00022777"/>
    </source>
</evidence>
<protein>
    <recommendedName>
        <fullName evidence="3">dolichol kinase</fullName>
        <ecNumber evidence="3">2.7.1.108</ecNumber>
    </recommendedName>
</protein>
<keyword evidence="9 10" id="KW-0472">Membrane</keyword>
<dbReference type="EMBL" id="JBJQND010000009">
    <property type="protein sequence ID" value="KAL3865762.1"/>
    <property type="molecule type" value="Genomic_DNA"/>
</dbReference>
<reference evidence="11 12" key="1">
    <citation type="submission" date="2024-11" db="EMBL/GenBank/DDBJ databases">
        <title>Chromosome-level genome assembly of the freshwater bivalve Anodonta woodiana.</title>
        <authorList>
            <person name="Chen X."/>
        </authorList>
    </citation>
    <scope>NUCLEOTIDE SEQUENCE [LARGE SCALE GENOMIC DNA]</scope>
    <source>
        <strain evidence="11">MN2024</strain>
        <tissue evidence="11">Gills</tissue>
    </source>
</reference>
<dbReference type="PANTHER" id="PTHR13205:SF15">
    <property type="entry name" value="DOLICHOL KINASE"/>
    <property type="match status" value="1"/>
</dbReference>
<feature type="transmembrane region" description="Helical" evidence="10">
    <location>
        <begin position="126"/>
        <end position="143"/>
    </location>
</feature>
<gene>
    <name evidence="11" type="ORF">ACJMK2_043118</name>
</gene>
<feature type="transmembrane region" description="Helical" evidence="10">
    <location>
        <begin position="274"/>
        <end position="295"/>
    </location>
</feature>
<feature type="transmembrane region" description="Helical" evidence="10">
    <location>
        <begin position="316"/>
        <end position="331"/>
    </location>
</feature>
<organism evidence="11 12">
    <name type="scientific">Sinanodonta woodiana</name>
    <name type="common">Chinese pond mussel</name>
    <name type="synonym">Anodonta woodiana</name>
    <dbReference type="NCBI Taxonomy" id="1069815"/>
    <lineage>
        <taxon>Eukaryota</taxon>
        <taxon>Metazoa</taxon>
        <taxon>Spiralia</taxon>
        <taxon>Lophotrochozoa</taxon>
        <taxon>Mollusca</taxon>
        <taxon>Bivalvia</taxon>
        <taxon>Autobranchia</taxon>
        <taxon>Heteroconchia</taxon>
        <taxon>Palaeoheterodonta</taxon>
        <taxon>Unionida</taxon>
        <taxon>Unionoidea</taxon>
        <taxon>Unionidae</taxon>
        <taxon>Unioninae</taxon>
        <taxon>Sinanodonta</taxon>
    </lineage>
</organism>
<feature type="transmembrane region" description="Helical" evidence="10">
    <location>
        <begin position="408"/>
        <end position="427"/>
    </location>
</feature>
<keyword evidence="7" id="KW-0256">Endoplasmic reticulum</keyword>
<evidence type="ECO:0000256" key="7">
    <source>
        <dbReference type="ARBA" id="ARBA00022824"/>
    </source>
</evidence>
<dbReference type="EC" id="2.7.1.108" evidence="3"/>
<feature type="transmembrane region" description="Helical" evidence="10">
    <location>
        <begin position="491"/>
        <end position="508"/>
    </location>
</feature>
<keyword evidence="5 10" id="KW-0812">Transmembrane</keyword>
<evidence type="ECO:0000256" key="4">
    <source>
        <dbReference type="ARBA" id="ARBA00022679"/>
    </source>
</evidence>
<keyword evidence="8 10" id="KW-1133">Transmembrane helix</keyword>
<evidence type="ECO:0000256" key="9">
    <source>
        <dbReference type="ARBA" id="ARBA00023136"/>
    </source>
</evidence>